<feature type="domain" description="HTH LytTR-type" evidence="5">
    <location>
        <begin position="145"/>
        <end position="247"/>
    </location>
</feature>
<dbReference type="InterPro" id="IPR046947">
    <property type="entry name" value="LytR-like"/>
</dbReference>
<gene>
    <name evidence="6" type="ORF">ABFV83_14510</name>
</gene>
<feature type="domain" description="Response regulatory" evidence="4">
    <location>
        <begin position="16"/>
        <end position="135"/>
    </location>
</feature>
<feature type="modified residue" description="4-aspartylphosphate" evidence="3">
    <location>
        <position position="72"/>
    </location>
</feature>
<proteinExistence type="predicted"/>
<accession>A0AAU7PMK9</accession>
<dbReference type="GO" id="GO:0000156">
    <property type="term" value="F:phosphorelay response regulator activity"/>
    <property type="evidence" value="ECO:0007669"/>
    <property type="project" value="InterPro"/>
</dbReference>
<dbReference type="PANTHER" id="PTHR37299">
    <property type="entry name" value="TRANSCRIPTIONAL REGULATOR-RELATED"/>
    <property type="match status" value="1"/>
</dbReference>
<dbReference type="AlphaFoldDB" id="A0AAU7PMK9"/>
<dbReference type="RefSeq" id="WP_349944806.1">
    <property type="nucleotide sequence ID" value="NZ_CP157940.1"/>
</dbReference>
<dbReference type="PANTHER" id="PTHR37299:SF1">
    <property type="entry name" value="STAGE 0 SPORULATION PROTEIN A HOMOLOG"/>
    <property type="match status" value="1"/>
</dbReference>
<dbReference type="SMART" id="SM00850">
    <property type="entry name" value="LytTR"/>
    <property type="match status" value="1"/>
</dbReference>
<dbReference type="InterPro" id="IPR007492">
    <property type="entry name" value="LytTR_DNA-bd_dom"/>
</dbReference>
<name>A0AAU7PMK9_9FIRM</name>
<dbReference type="Gene3D" id="3.40.50.2300">
    <property type="match status" value="1"/>
</dbReference>
<comment type="function">
    <text evidence="2">May play the central regulatory role in sporulation. It may be an element of the effector pathway responsible for the activation of sporulation genes in response to nutritional stress. Spo0A may act in concert with spo0H (a sigma factor) to control the expression of some genes that are critical to the sporulation process.</text>
</comment>
<evidence type="ECO:0000256" key="3">
    <source>
        <dbReference type="PROSITE-ProRule" id="PRU00169"/>
    </source>
</evidence>
<dbReference type="EMBL" id="CP157940">
    <property type="protein sequence ID" value="XBS53031.1"/>
    <property type="molecule type" value="Genomic_DNA"/>
</dbReference>
<dbReference type="InterPro" id="IPR001789">
    <property type="entry name" value="Sig_transdc_resp-reg_receiver"/>
</dbReference>
<organism evidence="6">
    <name type="scientific">Lacrimispora sp. BS-2</name>
    <dbReference type="NCBI Taxonomy" id="3151850"/>
    <lineage>
        <taxon>Bacteria</taxon>
        <taxon>Bacillati</taxon>
        <taxon>Bacillota</taxon>
        <taxon>Clostridia</taxon>
        <taxon>Lachnospirales</taxon>
        <taxon>Lachnospiraceae</taxon>
        <taxon>Lacrimispora</taxon>
    </lineage>
</organism>
<dbReference type="InterPro" id="IPR011006">
    <property type="entry name" value="CheY-like_superfamily"/>
</dbReference>
<reference evidence="6" key="1">
    <citation type="submission" date="2024-06" db="EMBL/GenBank/DDBJ databases">
        <title>Lacrimispora cavernae sp. nov., a novel anaerobe isolated from bat guano pile inside a cave.</title>
        <authorList>
            <person name="Miller S.L."/>
            <person name="Lu N."/>
            <person name="King J."/>
            <person name="Sankaranarayanan K."/>
            <person name="Lawson P.A."/>
        </authorList>
    </citation>
    <scope>NUCLEOTIDE SEQUENCE</scope>
    <source>
        <strain evidence="6">BS-2</strain>
    </source>
</reference>
<dbReference type="Pfam" id="PF04397">
    <property type="entry name" value="LytTR"/>
    <property type="match status" value="1"/>
</dbReference>
<evidence type="ECO:0000313" key="6">
    <source>
        <dbReference type="EMBL" id="XBS53031.1"/>
    </source>
</evidence>
<keyword evidence="6" id="KW-0238">DNA-binding</keyword>
<dbReference type="SMART" id="SM00448">
    <property type="entry name" value="REC"/>
    <property type="match status" value="1"/>
</dbReference>
<dbReference type="GO" id="GO:0003677">
    <property type="term" value="F:DNA binding"/>
    <property type="evidence" value="ECO:0007669"/>
    <property type="project" value="UniProtKB-KW"/>
</dbReference>
<dbReference type="PROSITE" id="PS50930">
    <property type="entry name" value="HTH_LYTTR"/>
    <property type="match status" value="1"/>
</dbReference>
<dbReference type="Pfam" id="PF00072">
    <property type="entry name" value="Response_reg"/>
    <property type="match status" value="1"/>
</dbReference>
<evidence type="ECO:0000256" key="2">
    <source>
        <dbReference type="ARBA" id="ARBA00024867"/>
    </source>
</evidence>
<protein>
    <recommendedName>
        <fullName evidence="1">Stage 0 sporulation protein A homolog</fullName>
    </recommendedName>
</protein>
<evidence type="ECO:0000256" key="1">
    <source>
        <dbReference type="ARBA" id="ARBA00018672"/>
    </source>
</evidence>
<dbReference type="Gene3D" id="2.40.50.1020">
    <property type="entry name" value="LytTr DNA-binding domain"/>
    <property type="match status" value="1"/>
</dbReference>
<dbReference type="SUPFAM" id="SSF52172">
    <property type="entry name" value="CheY-like"/>
    <property type="match status" value="1"/>
</dbReference>
<evidence type="ECO:0000259" key="5">
    <source>
        <dbReference type="PROSITE" id="PS50930"/>
    </source>
</evidence>
<dbReference type="PROSITE" id="PS50110">
    <property type="entry name" value="RESPONSE_REGULATORY"/>
    <property type="match status" value="1"/>
</dbReference>
<sequence>MSGRDIVQKGVAVMIKIAICDDENKVVSLIEKMLLDVSKTNHIPIDIDAFYCGEDLEKAMGNESQYDLLYLDIHMKGESGILAAQNIRKMDQNLLIIYVSSYDRYLIELFRLDVFDFIKKPIQQDVFIKTFLAANERICSRKVYFPFQYKNKEYKILCSDIVYFESKGRQVQIHIRPGGIEIFNDKLNAVEERMYSGKIPFLRIHQSFLVNYHYIAARTKTSVIIANGQELPISEERQKSFGQIYGRLLKDEISV</sequence>
<evidence type="ECO:0000259" key="4">
    <source>
        <dbReference type="PROSITE" id="PS50110"/>
    </source>
</evidence>
<keyword evidence="3" id="KW-0597">Phosphoprotein</keyword>